<organism evidence="6 7">
    <name type="scientific">Effrenium voratum</name>
    <dbReference type="NCBI Taxonomy" id="2562239"/>
    <lineage>
        <taxon>Eukaryota</taxon>
        <taxon>Sar</taxon>
        <taxon>Alveolata</taxon>
        <taxon>Dinophyceae</taxon>
        <taxon>Suessiales</taxon>
        <taxon>Symbiodiniaceae</taxon>
        <taxon>Effrenium</taxon>
    </lineage>
</organism>
<dbReference type="EMBL" id="CAUJNA010002480">
    <property type="protein sequence ID" value="CAJ1393126.1"/>
    <property type="molecule type" value="Genomic_DNA"/>
</dbReference>
<evidence type="ECO:0000256" key="3">
    <source>
        <dbReference type="ARBA" id="ARBA00022801"/>
    </source>
</evidence>
<accession>A0AA36N8D4</accession>
<dbReference type="PROSITE" id="PS51858">
    <property type="entry name" value="PPPDE"/>
    <property type="match status" value="1"/>
</dbReference>
<evidence type="ECO:0000259" key="5">
    <source>
        <dbReference type="PROSITE" id="PS51858"/>
    </source>
</evidence>
<dbReference type="InterPro" id="IPR008580">
    <property type="entry name" value="PPPDE_dom"/>
</dbReference>
<dbReference type="GO" id="GO:0016579">
    <property type="term" value="P:protein deubiquitination"/>
    <property type="evidence" value="ECO:0007669"/>
    <property type="project" value="TreeGrafter"/>
</dbReference>
<dbReference type="Pfam" id="PF05903">
    <property type="entry name" value="Peptidase_C97"/>
    <property type="match status" value="1"/>
</dbReference>
<dbReference type="PANTHER" id="PTHR12378">
    <property type="entry name" value="DESUMOYLATING ISOPEPTIDASE"/>
    <property type="match status" value="1"/>
</dbReference>
<dbReference type="InterPro" id="IPR042266">
    <property type="entry name" value="PPPDE_sf"/>
</dbReference>
<name>A0AA36N8D4_9DINO</name>
<protein>
    <recommendedName>
        <fullName evidence="5">PPPDE domain-containing protein</fullName>
    </recommendedName>
</protein>
<sequence>MAQCFPGLWCLGLDEGAGLVISRCLEVTGWSPVLVMRSERGGAPSAVGAALLQPDFRGDLQDVEHRMQDLHSINWRPEEVTLPGAEIWKVGWTAPASALPSALADGPIDTVETNATFRPAEGHHFLCWQLPEEESQMLCFSSHCHLSITFDLEDLPLLCCLALVHRTDLGGSSVEIKINDYLVAGGYDVSERKASFGRFVASCFQVPMGTLRLGRNSLSVAGKAGYCLLSATLCDLGCELQAERRRCDSSMSTPRRGYLPRGPGSDGDSEEEHSVTLNIYDLGKSNTVQGLNGLLRPVGIGAFHCAVQVFGVEWSYGGKNEMLDPKATGVWGCMPRMADHTFREAVRMGSISLSEDETIELIYSLMQEWPVSDYDLLNKNCCHFCEELSLVLGLGPLPSRVKKLAGLGATLNESASLAADQVLQVASKVKSDIVGVGAVFSTGLAAAVSVLDASKFQREEKA</sequence>
<reference evidence="6" key="1">
    <citation type="submission" date="2023-08" db="EMBL/GenBank/DDBJ databases">
        <authorList>
            <person name="Chen Y."/>
            <person name="Shah S."/>
            <person name="Dougan E. K."/>
            <person name="Thang M."/>
            <person name="Chan C."/>
        </authorList>
    </citation>
    <scope>NUCLEOTIDE SEQUENCE</scope>
</reference>
<dbReference type="GO" id="GO:0101005">
    <property type="term" value="F:deubiquitinase activity"/>
    <property type="evidence" value="ECO:0007669"/>
    <property type="project" value="TreeGrafter"/>
</dbReference>
<dbReference type="Proteomes" id="UP001178507">
    <property type="component" value="Unassembled WGS sequence"/>
</dbReference>
<comment type="similarity">
    <text evidence="1">Belongs to the DeSI family.</text>
</comment>
<feature type="region of interest" description="Disordered" evidence="4">
    <location>
        <begin position="250"/>
        <end position="271"/>
    </location>
</feature>
<dbReference type="SMART" id="SM01179">
    <property type="entry name" value="DUF862"/>
    <property type="match status" value="1"/>
</dbReference>
<evidence type="ECO:0000256" key="4">
    <source>
        <dbReference type="SAM" id="MobiDB-lite"/>
    </source>
</evidence>
<dbReference type="Gene3D" id="3.90.1720.30">
    <property type="entry name" value="PPPDE domains"/>
    <property type="match status" value="1"/>
</dbReference>
<comment type="caution">
    <text evidence="6">The sequence shown here is derived from an EMBL/GenBank/DDBJ whole genome shotgun (WGS) entry which is preliminary data.</text>
</comment>
<evidence type="ECO:0000313" key="6">
    <source>
        <dbReference type="EMBL" id="CAJ1393126.1"/>
    </source>
</evidence>
<evidence type="ECO:0000256" key="1">
    <source>
        <dbReference type="ARBA" id="ARBA00008140"/>
    </source>
</evidence>
<feature type="domain" description="PPPDE" evidence="5">
    <location>
        <begin position="273"/>
        <end position="415"/>
    </location>
</feature>
<keyword evidence="7" id="KW-1185">Reference proteome</keyword>
<evidence type="ECO:0000256" key="2">
    <source>
        <dbReference type="ARBA" id="ARBA00022670"/>
    </source>
</evidence>
<dbReference type="GO" id="GO:0006508">
    <property type="term" value="P:proteolysis"/>
    <property type="evidence" value="ECO:0007669"/>
    <property type="project" value="UniProtKB-KW"/>
</dbReference>
<evidence type="ECO:0000313" key="7">
    <source>
        <dbReference type="Proteomes" id="UP001178507"/>
    </source>
</evidence>
<proteinExistence type="inferred from homology"/>
<keyword evidence="2" id="KW-0645">Protease</keyword>
<dbReference type="PANTHER" id="PTHR12378:SF9">
    <property type="entry name" value="OS06G0107000 PROTEIN"/>
    <property type="match status" value="1"/>
</dbReference>
<keyword evidence="3" id="KW-0378">Hydrolase</keyword>
<gene>
    <name evidence="6" type="ORF">EVOR1521_LOCUS18059</name>
</gene>
<dbReference type="AlphaFoldDB" id="A0AA36N8D4"/>